<evidence type="ECO:0000313" key="1">
    <source>
        <dbReference type="EMBL" id="KAH3844110.1"/>
    </source>
</evidence>
<comment type="caution">
    <text evidence="1">The sequence shown here is derived from an EMBL/GenBank/DDBJ whole genome shotgun (WGS) entry which is preliminary data.</text>
</comment>
<name>A0A9D4QVW5_DREPO</name>
<keyword evidence="2" id="KW-1185">Reference proteome</keyword>
<reference evidence="1" key="2">
    <citation type="submission" date="2020-11" db="EMBL/GenBank/DDBJ databases">
        <authorList>
            <person name="McCartney M.A."/>
            <person name="Auch B."/>
            <person name="Kono T."/>
            <person name="Mallez S."/>
            <person name="Becker A."/>
            <person name="Gohl D.M."/>
            <person name="Silverstein K.A.T."/>
            <person name="Koren S."/>
            <person name="Bechman K.B."/>
            <person name="Herman A."/>
            <person name="Abrahante J.E."/>
            <person name="Garbe J."/>
        </authorList>
    </citation>
    <scope>NUCLEOTIDE SEQUENCE</scope>
    <source>
        <strain evidence="1">Duluth1</strain>
        <tissue evidence="1">Whole animal</tissue>
    </source>
</reference>
<gene>
    <name evidence="1" type="ORF">DPMN_086362</name>
</gene>
<accession>A0A9D4QVW5</accession>
<proteinExistence type="predicted"/>
<dbReference type="AlphaFoldDB" id="A0A9D4QVW5"/>
<sequence>MHGRRVQEISGVVKDDSGVTHRYCTVNTSLRRLNLDGNTETVLHATSRPHARNSGKVGYRELLKNSEWQEKR</sequence>
<dbReference type="EMBL" id="JAIWYP010000003">
    <property type="protein sequence ID" value="KAH3844110.1"/>
    <property type="molecule type" value="Genomic_DNA"/>
</dbReference>
<protein>
    <submittedName>
        <fullName evidence="1">Uncharacterized protein</fullName>
    </submittedName>
</protein>
<organism evidence="1 2">
    <name type="scientific">Dreissena polymorpha</name>
    <name type="common">Zebra mussel</name>
    <name type="synonym">Mytilus polymorpha</name>
    <dbReference type="NCBI Taxonomy" id="45954"/>
    <lineage>
        <taxon>Eukaryota</taxon>
        <taxon>Metazoa</taxon>
        <taxon>Spiralia</taxon>
        <taxon>Lophotrochozoa</taxon>
        <taxon>Mollusca</taxon>
        <taxon>Bivalvia</taxon>
        <taxon>Autobranchia</taxon>
        <taxon>Heteroconchia</taxon>
        <taxon>Euheterodonta</taxon>
        <taxon>Imparidentia</taxon>
        <taxon>Neoheterodontei</taxon>
        <taxon>Myida</taxon>
        <taxon>Dreissenoidea</taxon>
        <taxon>Dreissenidae</taxon>
        <taxon>Dreissena</taxon>
    </lineage>
</organism>
<evidence type="ECO:0000313" key="2">
    <source>
        <dbReference type="Proteomes" id="UP000828390"/>
    </source>
</evidence>
<reference evidence="1" key="1">
    <citation type="journal article" date="2019" name="bioRxiv">
        <title>The Genome of the Zebra Mussel, Dreissena polymorpha: A Resource for Invasive Species Research.</title>
        <authorList>
            <person name="McCartney M.A."/>
            <person name="Auch B."/>
            <person name="Kono T."/>
            <person name="Mallez S."/>
            <person name="Zhang Y."/>
            <person name="Obille A."/>
            <person name="Becker A."/>
            <person name="Abrahante J.E."/>
            <person name="Garbe J."/>
            <person name="Badalamenti J.P."/>
            <person name="Herman A."/>
            <person name="Mangelson H."/>
            <person name="Liachko I."/>
            <person name="Sullivan S."/>
            <person name="Sone E.D."/>
            <person name="Koren S."/>
            <person name="Silverstein K.A.T."/>
            <person name="Beckman K.B."/>
            <person name="Gohl D.M."/>
        </authorList>
    </citation>
    <scope>NUCLEOTIDE SEQUENCE</scope>
    <source>
        <strain evidence="1">Duluth1</strain>
        <tissue evidence="1">Whole animal</tissue>
    </source>
</reference>
<dbReference type="Proteomes" id="UP000828390">
    <property type="component" value="Unassembled WGS sequence"/>
</dbReference>